<dbReference type="GO" id="GO:0003824">
    <property type="term" value="F:catalytic activity"/>
    <property type="evidence" value="ECO:0007669"/>
    <property type="project" value="InterPro"/>
</dbReference>
<reference evidence="2" key="1">
    <citation type="submission" date="2018-04" db="EMBL/GenBank/DDBJ databases">
        <title>Transcriptome of Schizaphis graminum biotype I.</title>
        <authorList>
            <person name="Scully E.D."/>
            <person name="Geib S.M."/>
            <person name="Palmer N.A."/>
            <person name="Koch K."/>
            <person name="Bradshaw J."/>
            <person name="Heng-Moss T."/>
            <person name="Sarath G."/>
        </authorList>
    </citation>
    <scope>NUCLEOTIDE SEQUENCE</scope>
</reference>
<evidence type="ECO:0000313" key="2">
    <source>
        <dbReference type="EMBL" id="MBY19457.1"/>
    </source>
</evidence>
<dbReference type="InterPro" id="IPR036691">
    <property type="entry name" value="Endo/exonu/phosph_ase_sf"/>
</dbReference>
<dbReference type="InterPro" id="IPR005135">
    <property type="entry name" value="Endo/exonuclease/phosphatase"/>
</dbReference>
<dbReference type="EMBL" id="GGMR01006838">
    <property type="protein sequence ID" value="MBY19457.1"/>
    <property type="molecule type" value="Transcribed_RNA"/>
</dbReference>
<dbReference type="AlphaFoldDB" id="A0A2S2NQQ6"/>
<dbReference type="InterPro" id="IPR043502">
    <property type="entry name" value="DNA/RNA_pol_sf"/>
</dbReference>
<dbReference type="InterPro" id="IPR000477">
    <property type="entry name" value="RT_dom"/>
</dbReference>
<accession>A0A2S2NQQ6</accession>
<dbReference type="Gene3D" id="3.60.10.10">
    <property type="entry name" value="Endonuclease/exonuclease/phosphatase"/>
    <property type="match status" value="1"/>
</dbReference>
<feature type="domain" description="Reverse transcriptase" evidence="1">
    <location>
        <begin position="448"/>
        <end position="719"/>
    </location>
</feature>
<dbReference type="GO" id="GO:0071897">
    <property type="term" value="P:DNA biosynthetic process"/>
    <property type="evidence" value="ECO:0007669"/>
    <property type="project" value="UniProtKB-ARBA"/>
</dbReference>
<name>A0A2S2NQQ6_SCHGA</name>
<dbReference type="Pfam" id="PF14529">
    <property type="entry name" value="Exo_endo_phos_2"/>
    <property type="match status" value="1"/>
</dbReference>
<protein>
    <recommendedName>
        <fullName evidence="1">Reverse transcriptase domain-containing protein</fullName>
    </recommendedName>
</protein>
<dbReference type="PANTHER" id="PTHR19446">
    <property type="entry name" value="REVERSE TRANSCRIPTASES"/>
    <property type="match status" value="1"/>
</dbReference>
<dbReference type="CDD" id="cd01650">
    <property type="entry name" value="RT_nLTR_like"/>
    <property type="match status" value="1"/>
</dbReference>
<sequence length="993" mass="112036">MIRFLQINLGVCRSAQDLMVHTARECNADVVLISEQYRNASEDVGWYSDAAGRAAVYITSGISVDATGPLDIGFRWVLINGMRVYSVYYSPNVTLAEYNLFLNRLESSVRGSDGPVLIAGDFNAKRPEWGSPITDQRGDALAELAASLDLHVCNTGGCPTFVRGASESYIDVTFASRSIWQKISNWRVLDEDSLSLHLYIAFDISPVIDSVPQPPPSGWNWRKLDREKLSAFLDTRPMAGFGTTNTLGLQPESLDAYLAAACDCSMPRKSYHGGKRPVHWWTEEISDLRKNSFASRRLFQRARKRRGPEACIELEQAAREAMKALRIAIKKSQENCWKKLCQTVEEDPWGLPYRLVMKRLTTRRPIPGLSLPGRLQEIIHGLFPTRQFVDWQISDDTDVIDEVTATELVELAHALPLGKAPGPDGVPDLVVKAVILRKTADVTSILNNCLRSGSFPRRWKEARLVLIRKPGKPLEVPSSYRPLSMVNTIGKLFERVIKRRLEAHLLRNPEGLSGNQFGFRRGRSTIDAIEKLLDTVNRNEAKPWRRRELCALVSIDVANAFNTVPWEKIGDALMRKNTPSHLVRLLRDYLRERLLQTDAGDIEVTSGVPQGSVIGPILWNIFYDGLLQQRLTEGIEIIAFADDIAVVGIAENTDLLEAAMNGALSLVSEWIETNGLSISVSKTVAMTMTTKRRYRRPQFVLLGETLELKEHIKYLGVELNSKLGFKEHIKMIRAKALKTTAALSRLMPNVGGPSPTKRKLLTSVVNSQLLYAAPVWHLTTKFRNHRQLLLGPQRTMALRVASAYRTVSTAAIMVVAGTVPVHLMASGRAELRRLQMNRTENARQIVDNLVWGWWQQEWEELTTTGQWTKRLIPDVRPWVTRTHGMTNYHITQFLTGHGCFQSYLQPRSTWVESPECLSCGDPEDDVEHTFFRCDRWARGLTELETTVGEDVTPETIIPIMLNSRGKWEAVEGYVRKILTTKEEEEFQRHINGP</sequence>
<dbReference type="CDD" id="cd09077">
    <property type="entry name" value="R1-I-EN"/>
    <property type="match status" value="1"/>
</dbReference>
<proteinExistence type="predicted"/>
<dbReference type="SUPFAM" id="SSF56219">
    <property type="entry name" value="DNase I-like"/>
    <property type="match status" value="1"/>
</dbReference>
<gene>
    <name evidence="2" type="primary">Y2R2_7</name>
    <name evidence="2" type="ORF">g.59397</name>
</gene>
<organism evidence="2">
    <name type="scientific">Schizaphis graminum</name>
    <name type="common">Green bug aphid</name>
    <dbReference type="NCBI Taxonomy" id="13262"/>
    <lineage>
        <taxon>Eukaryota</taxon>
        <taxon>Metazoa</taxon>
        <taxon>Ecdysozoa</taxon>
        <taxon>Arthropoda</taxon>
        <taxon>Hexapoda</taxon>
        <taxon>Insecta</taxon>
        <taxon>Pterygota</taxon>
        <taxon>Neoptera</taxon>
        <taxon>Paraneoptera</taxon>
        <taxon>Hemiptera</taxon>
        <taxon>Sternorrhyncha</taxon>
        <taxon>Aphidomorpha</taxon>
        <taxon>Aphidoidea</taxon>
        <taxon>Aphididae</taxon>
        <taxon>Aphidini</taxon>
        <taxon>Schizaphis</taxon>
    </lineage>
</organism>
<dbReference type="PROSITE" id="PS50878">
    <property type="entry name" value="RT_POL"/>
    <property type="match status" value="1"/>
</dbReference>
<dbReference type="Pfam" id="PF00078">
    <property type="entry name" value="RVT_1"/>
    <property type="match status" value="1"/>
</dbReference>
<evidence type="ECO:0000259" key="1">
    <source>
        <dbReference type="PROSITE" id="PS50878"/>
    </source>
</evidence>
<dbReference type="SUPFAM" id="SSF56672">
    <property type="entry name" value="DNA/RNA polymerases"/>
    <property type="match status" value="1"/>
</dbReference>